<protein>
    <submittedName>
        <fullName evidence="2">Uncharacterized protein</fullName>
    </submittedName>
</protein>
<name>B9L5G7_THERP</name>
<keyword evidence="2" id="KW-0614">Plasmid</keyword>
<dbReference type="Proteomes" id="UP000000447">
    <property type="component" value="Plasmid unnamed"/>
</dbReference>
<reference evidence="2 3" key="1">
    <citation type="journal article" date="2009" name="PLoS ONE">
        <title>Complete genome sequence of the aerobic CO-oxidizing thermophile Thermomicrobium roseum.</title>
        <authorList>
            <person name="Wu D."/>
            <person name="Raymond J."/>
            <person name="Wu M."/>
            <person name="Chatterji S."/>
            <person name="Ren Q."/>
            <person name="Graham J.E."/>
            <person name="Bryant D.A."/>
            <person name="Robb F."/>
            <person name="Colman A."/>
            <person name="Tallon L.J."/>
            <person name="Badger J.H."/>
            <person name="Madupu R."/>
            <person name="Ward N.L."/>
            <person name="Eisen J.A."/>
        </authorList>
    </citation>
    <scope>NUCLEOTIDE SEQUENCE [LARGE SCALE GENOMIC DNA]</scope>
    <source>
        <strain evidence="3">ATCC 27502 / DSM 5159 / P-2</strain>
        <plasmid evidence="2">unnamed</plasmid>
    </source>
</reference>
<dbReference type="HOGENOM" id="CLU_133756_0_0_0"/>
<accession>B9L5G7</accession>
<sequence>MSDEQMNGPADARQPDRRKQRRTMRRSGAVDGEEAVRAAITAMPEPWRSIAERLDFVIRSTAPQLTPRLWYGLPAYALEKAVVCFFRSPQTFGERYLTFGFTDKAQLDEGTWWPVAFAITELGPAEEARVRELVQRAVGATDREPR</sequence>
<feature type="compositionally biased region" description="Basic residues" evidence="1">
    <location>
        <begin position="16"/>
        <end position="25"/>
    </location>
</feature>
<dbReference type="SUPFAM" id="SSF159888">
    <property type="entry name" value="YdhG-like"/>
    <property type="match status" value="1"/>
</dbReference>
<evidence type="ECO:0000313" key="3">
    <source>
        <dbReference type="Proteomes" id="UP000000447"/>
    </source>
</evidence>
<dbReference type="EMBL" id="CP001276">
    <property type="protein sequence ID" value="ACM06945.1"/>
    <property type="molecule type" value="Genomic_DNA"/>
</dbReference>
<evidence type="ECO:0000256" key="1">
    <source>
        <dbReference type="SAM" id="MobiDB-lite"/>
    </source>
</evidence>
<gene>
    <name evidence="2" type="ordered locus">trd_A0094</name>
</gene>
<keyword evidence="3" id="KW-1185">Reference proteome</keyword>
<dbReference type="RefSeq" id="WP_012642932.1">
    <property type="nucleotide sequence ID" value="NC_011961.1"/>
</dbReference>
<feature type="region of interest" description="Disordered" evidence="1">
    <location>
        <begin position="1"/>
        <end position="31"/>
    </location>
</feature>
<geneLocation type="plasmid" evidence="3">
    <name>Tros</name>
</geneLocation>
<proteinExistence type="predicted"/>
<dbReference type="eggNOG" id="COG5646">
    <property type="taxonomic scope" value="Bacteria"/>
</dbReference>
<dbReference type="KEGG" id="tro:trd_A0094"/>
<dbReference type="AlphaFoldDB" id="B9L5G7"/>
<evidence type="ECO:0000313" key="2">
    <source>
        <dbReference type="EMBL" id="ACM06945.1"/>
    </source>
</evidence>
<organism evidence="2 3">
    <name type="scientific">Thermomicrobium roseum (strain ATCC 27502 / DSM 5159 / P-2)</name>
    <dbReference type="NCBI Taxonomy" id="309801"/>
    <lineage>
        <taxon>Bacteria</taxon>
        <taxon>Pseudomonadati</taxon>
        <taxon>Thermomicrobiota</taxon>
        <taxon>Thermomicrobia</taxon>
        <taxon>Thermomicrobiales</taxon>
        <taxon>Thermomicrobiaceae</taxon>
        <taxon>Thermomicrobium</taxon>
    </lineage>
</organism>